<gene>
    <name evidence="3" type="ORF">D3871_20390</name>
</gene>
<proteinExistence type="predicted"/>
<dbReference type="PANTHER" id="PTHR33840:SF1">
    <property type="entry name" value="TLE1 PHOSPHOLIPASE DOMAIN-CONTAINING PROTEIN"/>
    <property type="match status" value="1"/>
</dbReference>
<feature type="domain" description="T6SS Phospholipase effector Tle1-like catalytic" evidence="2">
    <location>
        <begin position="45"/>
        <end position="316"/>
    </location>
</feature>
<sequence>MGSMMKICISSALCLALSLTLCACITAPSEELITSSDGINNQQPKNLFVFLDGTRNNQNTATNVWHLREIISKEAGSTMPTETIYIEGVGSAENPISGMTLGFGMESRILRAYRFLIERYKAGDRIYIFGFSRGAHQARALAGLLSYSGIPSRESLQDKDLLKVGNRILEITKTKSDKDLEDQWNHLAHQRLPPLTSEIESKLGLQTMYVEIEFLGIWDTVPGSSFKTYSGCKETENSQEGERYKTDSYPPIKHIAHAVSLDEKRSMFSPLLVCPRVKSGNNTIVEVWFPGAHADVGGGYEDYNDLAPISLRWMLDRLKTIYPIRATSYPPEGVVLGISHWSMGDFPANFRSECIDRKIPDNAIIHPSMEERARVSSARIVINDQVLMKQYPLSCKDMQ</sequence>
<evidence type="ECO:0000313" key="4">
    <source>
        <dbReference type="Proteomes" id="UP000265955"/>
    </source>
</evidence>
<feature type="chain" id="PRO_5017409478" evidence="1">
    <location>
        <begin position="24"/>
        <end position="399"/>
    </location>
</feature>
<organism evidence="3 4">
    <name type="scientific">Noviherbaspirillum saxi</name>
    <dbReference type="NCBI Taxonomy" id="2320863"/>
    <lineage>
        <taxon>Bacteria</taxon>
        <taxon>Pseudomonadati</taxon>
        <taxon>Pseudomonadota</taxon>
        <taxon>Betaproteobacteria</taxon>
        <taxon>Burkholderiales</taxon>
        <taxon>Oxalobacteraceae</taxon>
        <taxon>Noviherbaspirillum</taxon>
    </lineage>
</organism>
<evidence type="ECO:0000256" key="1">
    <source>
        <dbReference type="SAM" id="SignalP"/>
    </source>
</evidence>
<dbReference type="PANTHER" id="PTHR33840">
    <property type="match status" value="1"/>
</dbReference>
<keyword evidence="1" id="KW-0732">Signal</keyword>
<keyword evidence="4" id="KW-1185">Reference proteome</keyword>
<dbReference type="InterPro" id="IPR018712">
    <property type="entry name" value="Tle1-like_cat"/>
</dbReference>
<name>A0A3A3FLZ2_9BURK</name>
<dbReference type="InterPro" id="IPR029058">
    <property type="entry name" value="AB_hydrolase_fold"/>
</dbReference>
<protein>
    <submittedName>
        <fullName evidence="3">DUF2235 domain-containing protein</fullName>
    </submittedName>
</protein>
<reference evidence="4" key="1">
    <citation type="submission" date="2018-09" db="EMBL/GenBank/DDBJ databases">
        <authorList>
            <person name="Zhu H."/>
        </authorList>
    </citation>
    <scope>NUCLEOTIDE SEQUENCE [LARGE SCALE GENOMIC DNA]</scope>
    <source>
        <strain evidence="4">K1R23-30</strain>
    </source>
</reference>
<dbReference type="EMBL" id="QYUO01000002">
    <property type="protein sequence ID" value="RJF95741.1"/>
    <property type="molecule type" value="Genomic_DNA"/>
</dbReference>
<feature type="signal peptide" evidence="1">
    <location>
        <begin position="1"/>
        <end position="23"/>
    </location>
</feature>
<evidence type="ECO:0000313" key="3">
    <source>
        <dbReference type="EMBL" id="RJF95741.1"/>
    </source>
</evidence>
<accession>A0A3A3FLZ2</accession>
<dbReference type="Gene3D" id="3.40.50.1820">
    <property type="entry name" value="alpha/beta hydrolase"/>
    <property type="match status" value="1"/>
</dbReference>
<evidence type="ECO:0000259" key="2">
    <source>
        <dbReference type="Pfam" id="PF09994"/>
    </source>
</evidence>
<dbReference type="SUPFAM" id="SSF53474">
    <property type="entry name" value="alpha/beta-Hydrolases"/>
    <property type="match status" value="1"/>
</dbReference>
<dbReference type="Pfam" id="PF09994">
    <property type="entry name" value="T6SS_Tle1-like_cat"/>
    <property type="match status" value="1"/>
</dbReference>
<dbReference type="PROSITE" id="PS51257">
    <property type="entry name" value="PROKAR_LIPOPROTEIN"/>
    <property type="match status" value="1"/>
</dbReference>
<comment type="caution">
    <text evidence="3">The sequence shown here is derived from an EMBL/GenBank/DDBJ whole genome shotgun (WGS) entry which is preliminary data.</text>
</comment>
<dbReference type="Proteomes" id="UP000265955">
    <property type="component" value="Unassembled WGS sequence"/>
</dbReference>
<dbReference type="AlphaFoldDB" id="A0A3A3FLZ2"/>